<name>A0A5J9UL88_9POAL</name>
<dbReference type="Proteomes" id="UP000324897">
    <property type="component" value="Chromosome 2"/>
</dbReference>
<organism evidence="1 2">
    <name type="scientific">Eragrostis curvula</name>
    <name type="common">weeping love grass</name>
    <dbReference type="NCBI Taxonomy" id="38414"/>
    <lineage>
        <taxon>Eukaryota</taxon>
        <taxon>Viridiplantae</taxon>
        <taxon>Streptophyta</taxon>
        <taxon>Embryophyta</taxon>
        <taxon>Tracheophyta</taxon>
        <taxon>Spermatophyta</taxon>
        <taxon>Magnoliopsida</taxon>
        <taxon>Liliopsida</taxon>
        <taxon>Poales</taxon>
        <taxon>Poaceae</taxon>
        <taxon>PACMAD clade</taxon>
        <taxon>Chloridoideae</taxon>
        <taxon>Eragrostideae</taxon>
        <taxon>Eragrostidinae</taxon>
        <taxon>Eragrostis</taxon>
    </lineage>
</organism>
<gene>
    <name evidence="1" type="ORF">EJB05_27008</name>
</gene>
<protein>
    <submittedName>
        <fullName evidence="1">Uncharacterized protein</fullName>
    </submittedName>
</protein>
<proteinExistence type="predicted"/>
<reference evidence="1 2" key="1">
    <citation type="journal article" date="2019" name="Sci. Rep.">
        <title>A high-quality genome of Eragrostis curvula grass provides insights into Poaceae evolution and supports new strategies to enhance forage quality.</title>
        <authorList>
            <person name="Carballo J."/>
            <person name="Santos B.A.C.M."/>
            <person name="Zappacosta D."/>
            <person name="Garbus I."/>
            <person name="Selva J.P."/>
            <person name="Gallo C.A."/>
            <person name="Diaz A."/>
            <person name="Albertini E."/>
            <person name="Caccamo M."/>
            <person name="Echenique V."/>
        </authorList>
    </citation>
    <scope>NUCLEOTIDE SEQUENCE [LARGE SCALE GENOMIC DNA]</scope>
    <source>
        <strain evidence="2">cv. Victoria</strain>
        <tissue evidence="1">Leaf</tissue>
    </source>
</reference>
<dbReference type="EMBL" id="RWGY01000013">
    <property type="protein sequence ID" value="TVU24563.1"/>
    <property type="molecule type" value="Genomic_DNA"/>
</dbReference>
<evidence type="ECO:0000313" key="1">
    <source>
        <dbReference type="EMBL" id="TVU24563.1"/>
    </source>
</evidence>
<sequence length="67" mass="7662">MRHSSAMNLHPPCRPFTSHHDLSAYFGELPFINEVNQRSAITHSQAFTSHVILFVQSTKYCLSQLCK</sequence>
<dbReference type="Gramene" id="TVU24563">
    <property type="protein sequence ID" value="TVU24563"/>
    <property type="gene ID" value="EJB05_27008"/>
</dbReference>
<keyword evidence="2" id="KW-1185">Reference proteome</keyword>
<accession>A0A5J9UL88</accession>
<dbReference type="AlphaFoldDB" id="A0A5J9UL88"/>
<comment type="caution">
    <text evidence="1">The sequence shown here is derived from an EMBL/GenBank/DDBJ whole genome shotgun (WGS) entry which is preliminary data.</text>
</comment>
<feature type="non-terminal residue" evidence="1">
    <location>
        <position position="1"/>
    </location>
</feature>
<evidence type="ECO:0000313" key="2">
    <source>
        <dbReference type="Proteomes" id="UP000324897"/>
    </source>
</evidence>